<evidence type="ECO:0000313" key="2">
    <source>
        <dbReference type="EMBL" id="KAH9830682.1"/>
    </source>
</evidence>
<feature type="region of interest" description="Disordered" evidence="1">
    <location>
        <begin position="1"/>
        <end position="73"/>
    </location>
</feature>
<accession>A0A9W7W3Y0</accession>
<evidence type="ECO:0000256" key="1">
    <source>
        <dbReference type="SAM" id="MobiDB-lite"/>
    </source>
</evidence>
<dbReference type="EMBL" id="RIBY02001258">
    <property type="protein sequence ID" value="KAH9830682.1"/>
    <property type="molecule type" value="Genomic_DNA"/>
</dbReference>
<gene>
    <name evidence="2" type="ORF">Tdes44962_MAKER09027</name>
</gene>
<comment type="caution">
    <text evidence="2">The sequence shown here is derived from an EMBL/GenBank/DDBJ whole genome shotgun (WGS) entry which is preliminary data.</text>
</comment>
<proteinExistence type="predicted"/>
<reference evidence="2 3" key="2">
    <citation type="journal article" date="2021" name="Curr. Genet.">
        <title>Genetic response to nitrogen starvation in the aggressive Eucalyptus foliar pathogen Teratosphaeria destructans.</title>
        <authorList>
            <person name="Havenga M."/>
            <person name="Wingfield B.D."/>
            <person name="Wingfield M.J."/>
            <person name="Dreyer L.L."/>
            <person name="Roets F."/>
            <person name="Aylward J."/>
        </authorList>
    </citation>
    <scope>NUCLEOTIDE SEQUENCE [LARGE SCALE GENOMIC DNA]</scope>
    <source>
        <strain evidence="2">CMW44962</strain>
    </source>
</reference>
<keyword evidence="3" id="KW-1185">Reference proteome</keyword>
<feature type="compositionally biased region" description="Basic residues" evidence="1">
    <location>
        <begin position="433"/>
        <end position="443"/>
    </location>
</feature>
<feature type="compositionally biased region" description="Basic and acidic residues" evidence="1">
    <location>
        <begin position="50"/>
        <end position="66"/>
    </location>
</feature>
<feature type="compositionally biased region" description="Polar residues" evidence="1">
    <location>
        <begin position="1"/>
        <end position="27"/>
    </location>
</feature>
<feature type="region of interest" description="Disordered" evidence="1">
    <location>
        <begin position="372"/>
        <end position="443"/>
    </location>
</feature>
<name>A0A9W7W3Y0_9PEZI</name>
<protein>
    <submittedName>
        <fullName evidence="2">Uncharacterized protein</fullName>
    </submittedName>
</protein>
<dbReference type="Proteomes" id="UP001138500">
    <property type="component" value="Unassembled WGS sequence"/>
</dbReference>
<sequence>MSTSAAGLISRTSGLPPSPTDSASPQASDRDRCVDIAVPRPLHPASPTSEADHETDLSDTKTKPDAQEGAEEPFCDSQLGPILVWLEEAAGLAKTGIPAERAAHTTGDQLDRNPSEQDDVFDLTPANYATLLRLLEQIAPGNSTTRVRRIAAWAGDNLRYSYSARCHRLRLRMSLSDIHQVFLARFKHALRNALDDAIRVNRLPLLEDESIELHMNPRLQLKDGKKQPDAVITCGGHLKPWVVLEVGYTNLSTDSECRTYLEDENSNTQAVIRANIKPSKTPRLRLDMDNSEYTVTLDCWYMVKNADGHTFSASRKGIREIVIHATDTSEGSIDLELRYLDDRWKDTSSVASISYNSIRAWLLEAIKQQRDVDSETTGEKERHHIIRPVKRTRESTPDTPEDVMSSFESTADEEGGDEDYKGARLDVAIRSPMPKRVRRNPAT</sequence>
<reference evidence="2 3" key="1">
    <citation type="journal article" date="2018" name="IMA Fungus">
        <title>IMA Genome-F 10: Nine draft genome sequences of Claviceps purpurea s.lat., including C. arundinis, C. humidiphila, and C. cf. spartinae, pseudomolecules for the pitch canker pathogen Fusarium circinatum, draft genome of Davidsoniella eucalypti, Grosmannia galeiformis, Quambalaria eucalypti, and Teratosphaeria destructans.</title>
        <authorList>
            <person name="Wingfield B.D."/>
            <person name="Liu M."/>
            <person name="Nguyen H.D."/>
            <person name="Lane F.A."/>
            <person name="Morgan S.W."/>
            <person name="De Vos L."/>
            <person name="Wilken P.M."/>
            <person name="Duong T.A."/>
            <person name="Aylward J."/>
            <person name="Coetzee M.P."/>
            <person name="Dadej K."/>
            <person name="De Beer Z.W."/>
            <person name="Findlay W."/>
            <person name="Havenga M."/>
            <person name="Kolarik M."/>
            <person name="Menzies J.G."/>
            <person name="Naidoo K."/>
            <person name="Pochopski O."/>
            <person name="Shoukouhi P."/>
            <person name="Santana Q.C."/>
            <person name="Seifert K.A."/>
            <person name="Soal N."/>
            <person name="Steenkamp E.T."/>
            <person name="Tatham C.T."/>
            <person name="van der Nest M.A."/>
            <person name="Wingfield M.J."/>
        </authorList>
    </citation>
    <scope>NUCLEOTIDE SEQUENCE [LARGE SCALE GENOMIC DNA]</scope>
    <source>
        <strain evidence="2">CMW44962</strain>
    </source>
</reference>
<evidence type="ECO:0000313" key="3">
    <source>
        <dbReference type="Proteomes" id="UP001138500"/>
    </source>
</evidence>
<organism evidence="2 3">
    <name type="scientific">Teratosphaeria destructans</name>
    <dbReference type="NCBI Taxonomy" id="418781"/>
    <lineage>
        <taxon>Eukaryota</taxon>
        <taxon>Fungi</taxon>
        <taxon>Dikarya</taxon>
        <taxon>Ascomycota</taxon>
        <taxon>Pezizomycotina</taxon>
        <taxon>Dothideomycetes</taxon>
        <taxon>Dothideomycetidae</taxon>
        <taxon>Mycosphaerellales</taxon>
        <taxon>Teratosphaeriaceae</taxon>
        <taxon>Teratosphaeria</taxon>
    </lineage>
</organism>
<feature type="compositionally biased region" description="Basic and acidic residues" evidence="1">
    <location>
        <begin position="372"/>
        <end position="382"/>
    </location>
</feature>
<dbReference type="AlphaFoldDB" id="A0A9W7W3Y0"/>